<evidence type="ECO:0000313" key="2">
    <source>
        <dbReference type="EMBL" id="GIY94565.1"/>
    </source>
</evidence>
<dbReference type="Proteomes" id="UP001054945">
    <property type="component" value="Unassembled WGS sequence"/>
</dbReference>
<organism evidence="2 3">
    <name type="scientific">Caerostris extrusa</name>
    <name type="common">Bark spider</name>
    <name type="synonym">Caerostris bankana</name>
    <dbReference type="NCBI Taxonomy" id="172846"/>
    <lineage>
        <taxon>Eukaryota</taxon>
        <taxon>Metazoa</taxon>
        <taxon>Ecdysozoa</taxon>
        <taxon>Arthropoda</taxon>
        <taxon>Chelicerata</taxon>
        <taxon>Arachnida</taxon>
        <taxon>Araneae</taxon>
        <taxon>Araneomorphae</taxon>
        <taxon>Entelegynae</taxon>
        <taxon>Araneoidea</taxon>
        <taxon>Araneidae</taxon>
        <taxon>Caerostris</taxon>
    </lineage>
</organism>
<proteinExistence type="predicted"/>
<sequence length="81" mass="8957">MEDQLSVNNTGLNTSASLVTERETVQSGVKMTLIIMCYLKLITMKKILILMILLKETGKPGAMEVLQATIKKVKVKPMDSC</sequence>
<keyword evidence="1" id="KW-0472">Membrane</keyword>
<dbReference type="EMBL" id="BPLR01017801">
    <property type="protein sequence ID" value="GIY94565.1"/>
    <property type="molecule type" value="Genomic_DNA"/>
</dbReference>
<evidence type="ECO:0000313" key="3">
    <source>
        <dbReference type="Proteomes" id="UP001054945"/>
    </source>
</evidence>
<accession>A0AAV4XK37</accession>
<feature type="transmembrane region" description="Helical" evidence="1">
    <location>
        <begin position="33"/>
        <end position="54"/>
    </location>
</feature>
<keyword evidence="1" id="KW-1133">Transmembrane helix</keyword>
<name>A0AAV4XK37_CAEEX</name>
<evidence type="ECO:0000256" key="1">
    <source>
        <dbReference type="SAM" id="Phobius"/>
    </source>
</evidence>
<keyword evidence="1" id="KW-0812">Transmembrane</keyword>
<protein>
    <submittedName>
        <fullName evidence="2">Uncharacterized protein</fullName>
    </submittedName>
</protein>
<gene>
    <name evidence="2" type="ORF">CEXT_764891</name>
</gene>
<dbReference type="AlphaFoldDB" id="A0AAV4XK37"/>
<reference evidence="2 3" key="1">
    <citation type="submission" date="2021-06" db="EMBL/GenBank/DDBJ databases">
        <title>Caerostris extrusa draft genome.</title>
        <authorList>
            <person name="Kono N."/>
            <person name="Arakawa K."/>
        </authorList>
    </citation>
    <scope>NUCLEOTIDE SEQUENCE [LARGE SCALE GENOMIC DNA]</scope>
</reference>
<keyword evidence="3" id="KW-1185">Reference proteome</keyword>
<comment type="caution">
    <text evidence="2">The sequence shown here is derived from an EMBL/GenBank/DDBJ whole genome shotgun (WGS) entry which is preliminary data.</text>
</comment>